<dbReference type="GO" id="GO:0004061">
    <property type="term" value="F:arylformamidase activity"/>
    <property type="evidence" value="ECO:0007669"/>
    <property type="project" value="UniProtKB-UniRule"/>
</dbReference>
<organism evidence="7 8">
    <name type="scientific">Mytilus coruscus</name>
    <name type="common">Sea mussel</name>
    <dbReference type="NCBI Taxonomy" id="42192"/>
    <lineage>
        <taxon>Eukaryota</taxon>
        <taxon>Metazoa</taxon>
        <taxon>Spiralia</taxon>
        <taxon>Lophotrochozoa</taxon>
        <taxon>Mollusca</taxon>
        <taxon>Bivalvia</taxon>
        <taxon>Autobranchia</taxon>
        <taxon>Pteriomorphia</taxon>
        <taxon>Mytilida</taxon>
        <taxon>Mytiloidea</taxon>
        <taxon>Mytilidae</taxon>
        <taxon>Mytilinae</taxon>
        <taxon>Mytilus</taxon>
    </lineage>
</organism>
<dbReference type="EC" id="3.5.1.9" evidence="5"/>
<evidence type="ECO:0000313" key="8">
    <source>
        <dbReference type="Proteomes" id="UP000507470"/>
    </source>
</evidence>
<keyword evidence="2 5" id="KW-0378">Hydrolase</keyword>
<dbReference type="PANTHER" id="PTHR48081">
    <property type="entry name" value="AB HYDROLASE SUPERFAMILY PROTEIN C4A8.06C"/>
    <property type="match status" value="1"/>
</dbReference>
<dbReference type="InterPro" id="IPR027519">
    <property type="entry name" value="KFase_ver/fungi-typ"/>
</dbReference>
<feature type="active site" evidence="5">
    <location>
        <position position="234"/>
    </location>
</feature>
<accession>A0A6J8B1H9</accession>
<feature type="active site" evidence="5">
    <location>
        <position position="266"/>
    </location>
</feature>
<protein>
    <recommendedName>
        <fullName evidence="5">Kynurenine formamidase</fullName>
        <shortName evidence="5">KFA</shortName>
        <shortName evidence="5">KFase</shortName>
        <ecNumber evidence="5">3.5.1.9</ecNumber>
    </recommendedName>
    <alternativeName>
        <fullName evidence="5">Arylformamidase</fullName>
    </alternativeName>
    <alternativeName>
        <fullName evidence="5">N-formylkynurenine formamidase</fullName>
        <shortName evidence="5">FKF</shortName>
    </alternativeName>
</protein>
<dbReference type="UniPathway" id="UPA00333">
    <property type="reaction ID" value="UER00454"/>
</dbReference>
<dbReference type="InterPro" id="IPR050300">
    <property type="entry name" value="GDXG_lipolytic_enzyme"/>
</dbReference>
<feature type="domain" description="Alpha/beta hydrolase fold-3" evidence="6">
    <location>
        <begin position="75"/>
        <end position="266"/>
    </location>
</feature>
<dbReference type="OrthoDB" id="433474at2759"/>
<keyword evidence="3 5" id="KW-0823">Tryptophan catabolism</keyword>
<keyword evidence="8" id="KW-1185">Reference proteome</keyword>
<feature type="short sequence motif" description="HGGXW" evidence="5">
    <location>
        <begin position="78"/>
        <end position="82"/>
    </location>
</feature>
<dbReference type="SUPFAM" id="SSF53474">
    <property type="entry name" value="alpha/beta-Hydrolases"/>
    <property type="match status" value="1"/>
</dbReference>
<evidence type="ECO:0000256" key="1">
    <source>
        <dbReference type="ARBA" id="ARBA00022490"/>
    </source>
</evidence>
<keyword evidence="4" id="KW-0539">Nucleus</keyword>
<comment type="similarity">
    <text evidence="5">Belongs to the kynurenine formamidase family.</text>
</comment>
<dbReference type="Proteomes" id="UP000507470">
    <property type="component" value="Unassembled WGS sequence"/>
</dbReference>
<feature type="active site" description="Nucleophile" evidence="5">
    <location>
        <position position="149"/>
    </location>
</feature>
<comment type="catalytic activity">
    <reaction evidence="5">
        <text>N-formyl-L-kynurenine + H2O = L-kynurenine + formate + H(+)</text>
        <dbReference type="Rhea" id="RHEA:13009"/>
        <dbReference type="ChEBI" id="CHEBI:15377"/>
        <dbReference type="ChEBI" id="CHEBI:15378"/>
        <dbReference type="ChEBI" id="CHEBI:15740"/>
        <dbReference type="ChEBI" id="CHEBI:57959"/>
        <dbReference type="ChEBI" id="CHEBI:58629"/>
        <dbReference type="EC" id="3.5.1.9"/>
    </reaction>
</comment>
<dbReference type="FunFam" id="3.40.50.1820:FF:000134">
    <property type="entry name" value="Kynurenine formamidase"/>
    <property type="match status" value="1"/>
</dbReference>
<dbReference type="Pfam" id="PF07859">
    <property type="entry name" value="Abhydrolase_3"/>
    <property type="match status" value="1"/>
</dbReference>
<evidence type="ECO:0000256" key="3">
    <source>
        <dbReference type="ARBA" id="ARBA00023079"/>
    </source>
</evidence>
<dbReference type="GO" id="GO:0019441">
    <property type="term" value="P:L-tryptophan catabolic process to kynurenine"/>
    <property type="evidence" value="ECO:0007669"/>
    <property type="project" value="UniProtKB-UniRule"/>
</dbReference>
<comment type="function">
    <text evidence="5">Catalyzes the hydrolysis of N-formyl-L-kynurenine to L-kynurenine, the second step in the kynurenine pathway of tryptophan degradation. Required for elimination of toxic metabolites.</text>
</comment>
<dbReference type="PANTHER" id="PTHR48081:SF33">
    <property type="entry name" value="KYNURENINE FORMAMIDASE"/>
    <property type="match status" value="1"/>
</dbReference>
<evidence type="ECO:0000256" key="2">
    <source>
        <dbReference type="ARBA" id="ARBA00022801"/>
    </source>
</evidence>
<evidence type="ECO:0000259" key="6">
    <source>
        <dbReference type="Pfam" id="PF07859"/>
    </source>
</evidence>
<dbReference type="AlphaFoldDB" id="A0A6J8B1H9"/>
<dbReference type="Gene3D" id="3.40.50.1820">
    <property type="entry name" value="alpha/beta hydrolase"/>
    <property type="match status" value="1"/>
</dbReference>
<proteinExistence type="inferred from homology"/>
<dbReference type="EMBL" id="CACVKT020002287">
    <property type="protein sequence ID" value="CAC5377250.1"/>
    <property type="molecule type" value="Genomic_DNA"/>
</dbReference>
<comment type="subunit">
    <text evidence="5">Homodimer.</text>
</comment>
<reference evidence="7 8" key="1">
    <citation type="submission" date="2020-06" db="EMBL/GenBank/DDBJ databases">
        <authorList>
            <person name="Li R."/>
            <person name="Bekaert M."/>
        </authorList>
    </citation>
    <scope>NUCLEOTIDE SEQUENCE [LARGE SCALE GENOMIC DNA]</scope>
    <source>
        <strain evidence="8">wild</strain>
    </source>
</reference>
<comment type="domain">
    <text evidence="5">The main chain amide nitrogen atoms of the second glycine and its adjacent residue in the HGGXW motif define the oxyanion hole, and stabilize the oxyanion that forms during the nucleophilic attack by the catalytic serine during substrate cleavage.</text>
</comment>
<name>A0A6J8B1H9_MYTCO</name>
<evidence type="ECO:0000256" key="5">
    <source>
        <dbReference type="HAMAP-Rule" id="MF_03014"/>
    </source>
</evidence>
<keyword evidence="1" id="KW-0963">Cytoplasm</keyword>
<dbReference type="InterPro" id="IPR013094">
    <property type="entry name" value="AB_hydrolase_3"/>
</dbReference>
<evidence type="ECO:0000256" key="4">
    <source>
        <dbReference type="ARBA" id="ARBA00023242"/>
    </source>
</evidence>
<dbReference type="InterPro" id="IPR029058">
    <property type="entry name" value="AB_hydrolase_fold"/>
</dbReference>
<dbReference type="HAMAP" id="MF_03014">
    <property type="entry name" value="KFase"/>
    <property type="match status" value="1"/>
</dbReference>
<comment type="pathway">
    <text evidence="5">Amino-acid degradation; L-tryptophan degradation via kynurenine pathway; L-kynurenine from L-tryptophan: step 2/2.</text>
</comment>
<sequence>MNNEELEKQYSPSKWTHRCSPDEVVKQHVMIVAEESEKAKSEIECQIDRIYGDTERQKLDIFGADTLPGDAPIFLYIHGGYWHMMGREISSYMVRPICKAGAVVVVIGYDLAPKVSISEIVNQCKKALSFVLNLASHRGSSGVYIGGHSAGGHLAAMMLSVDWMSESMQSNSMIKGALLVSGIYDLQPLVNTSVNDPLKMTQETAWENSPLKHLDKIKKTSSHRHIIVAVGQHDSPEFRRQSQEFQQKLKDGGLSSQYVDVADTDHFNVIENLQNEDYELTKELIKMMKLIINDVVDDMAKTSCS</sequence>
<evidence type="ECO:0000313" key="7">
    <source>
        <dbReference type="EMBL" id="CAC5377250.1"/>
    </source>
</evidence>
<gene>
    <name evidence="7" type="ORF">MCOR_13576</name>
</gene>